<organism evidence="2 3">
    <name type="scientific">Actinomadura barringtoniae</name>
    <dbReference type="NCBI Taxonomy" id="1427535"/>
    <lineage>
        <taxon>Bacteria</taxon>
        <taxon>Bacillati</taxon>
        <taxon>Actinomycetota</taxon>
        <taxon>Actinomycetes</taxon>
        <taxon>Streptosporangiales</taxon>
        <taxon>Thermomonosporaceae</taxon>
        <taxon>Actinomadura</taxon>
    </lineage>
</organism>
<sequence>MAAHALENRHRDPALKISARTREAGLAEVGFVQRLVQDTFEQVSTDRSMLPGLRFADPVGDPGWFGPDSAMWYLQSHPSGLIGGFVSLMCEALMPDMAYAAIDHSDFFTQFKRRGGRSGSFYWATVFGPADVAERVCRNVHRYHEVVTGTRPDGRPYAANDPGNLRWAHAGLTYGFIRGHLLYHPRPLDRERLDEVVAGFARIHAEIGGTDLPATMADLRDYYRWVAPQIALTPQAKSTLDFMFGKLERIPVLRWALVDALPTWSRDLLPHSAGPTQRLIGRQFMTTAINGAVKLGGEPWVVRQARKRFS</sequence>
<accession>A0A939PJF4</accession>
<protein>
    <submittedName>
        <fullName evidence="2">DUF2236 domain-containing protein</fullName>
    </submittedName>
</protein>
<dbReference type="PANTHER" id="PTHR36151">
    <property type="entry name" value="BLR2777 PROTEIN"/>
    <property type="match status" value="1"/>
</dbReference>
<dbReference type="EMBL" id="JAGEOJ010000011">
    <property type="protein sequence ID" value="MBO2450929.1"/>
    <property type="molecule type" value="Genomic_DNA"/>
</dbReference>
<evidence type="ECO:0000259" key="1">
    <source>
        <dbReference type="Pfam" id="PF09995"/>
    </source>
</evidence>
<dbReference type="InterPro" id="IPR018713">
    <property type="entry name" value="MPAB/Lcp_cat_dom"/>
</dbReference>
<proteinExistence type="predicted"/>
<dbReference type="RefSeq" id="WP_208258801.1">
    <property type="nucleotide sequence ID" value="NZ_JAGEOJ010000011.1"/>
</dbReference>
<dbReference type="AlphaFoldDB" id="A0A939PJF4"/>
<gene>
    <name evidence="2" type="ORF">J4573_27795</name>
</gene>
<dbReference type="Pfam" id="PF09995">
    <property type="entry name" value="MPAB_Lcp_cat"/>
    <property type="match status" value="1"/>
</dbReference>
<name>A0A939PJF4_9ACTN</name>
<dbReference type="Proteomes" id="UP000669179">
    <property type="component" value="Unassembled WGS sequence"/>
</dbReference>
<evidence type="ECO:0000313" key="2">
    <source>
        <dbReference type="EMBL" id="MBO2450929.1"/>
    </source>
</evidence>
<dbReference type="GO" id="GO:0016491">
    <property type="term" value="F:oxidoreductase activity"/>
    <property type="evidence" value="ECO:0007669"/>
    <property type="project" value="InterPro"/>
</dbReference>
<feature type="domain" description="ER-bound oxygenase mpaB/mpaB'/Rubber oxygenase catalytic" evidence="1">
    <location>
        <begin position="73"/>
        <end position="288"/>
    </location>
</feature>
<reference evidence="2" key="1">
    <citation type="submission" date="2021-03" db="EMBL/GenBank/DDBJ databases">
        <authorList>
            <person name="Kanchanasin P."/>
            <person name="Saeng-In P."/>
            <person name="Phongsopitanun W."/>
            <person name="Yuki M."/>
            <person name="Kudo T."/>
            <person name="Ohkuma M."/>
            <person name="Tanasupawat S."/>
        </authorList>
    </citation>
    <scope>NUCLEOTIDE SEQUENCE</scope>
    <source>
        <strain evidence="2">GKU 128</strain>
    </source>
</reference>
<dbReference type="PANTHER" id="PTHR36151:SF3">
    <property type="entry name" value="ER-BOUND OXYGENASE MPAB_MPAB'_RUBBER OXYGENASE CATALYTIC DOMAIN-CONTAINING PROTEIN"/>
    <property type="match status" value="1"/>
</dbReference>
<evidence type="ECO:0000313" key="3">
    <source>
        <dbReference type="Proteomes" id="UP000669179"/>
    </source>
</evidence>
<keyword evidence="3" id="KW-1185">Reference proteome</keyword>
<comment type="caution">
    <text evidence="2">The sequence shown here is derived from an EMBL/GenBank/DDBJ whole genome shotgun (WGS) entry which is preliminary data.</text>
</comment>